<accession>A0AAV2FVD9</accession>
<evidence type="ECO:0000313" key="1">
    <source>
        <dbReference type="EMBL" id="CAL1401917.1"/>
    </source>
</evidence>
<reference evidence="1 2" key="1">
    <citation type="submission" date="2024-04" db="EMBL/GenBank/DDBJ databases">
        <authorList>
            <person name="Fracassetti M."/>
        </authorList>
    </citation>
    <scope>NUCLEOTIDE SEQUENCE [LARGE SCALE GENOMIC DNA]</scope>
</reference>
<dbReference type="Proteomes" id="UP001497516">
    <property type="component" value="Chromosome 7"/>
</dbReference>
<evidence type="ECO:0000313" key="2">
    <source>
        <dbReference type="Proteomes" id="UP001497516"/>
    </source>
</evidence>
<organism evidence="1 2">
    <name type="scientific">Linum trigynum</name>
    <dbReference type="NCBI Taxonomy" id="586398"/>
    <lineage>
        <taxon>Eukaryota</taxon>
        <taxon>Viridiplantae</taxon>
        <taxon>Streptophyta</taxon>
        <taxon>Embryophyta</taxon>
        <taxon>Tracheophyta</taxon>
        <taxon>Spermatophyta</taxon>
        <taxon>Magnoliopsida</taxon>
        <taxon>eudicotyledons</taxon>
        <taxon>Gunneridae</taxon>
        <taxon>Pentapetalae</taxon>
        <taxon>rosids</taxon>
        <taxon>fabids</taxon>
        <taxon>Malpighiales</taxon>
        <taxon>Linaceae</taxon>
        <taxon>Linum</taxon>
    </lineage>
</organism>
<dbReference type="AlphaFoldDB" id="A0AAV2FVD9"/>
<dbReference type="EMBL" id="OZ034820">
    <property type="protein sequence ID" value="CAL1401917.1"/>
    <property type="molecule type" value="Genomic_DNA"/>
</dbReference>
<gene>
    <name evidence="1" type="ORF">LTRI10_LOCUS41954</name>
</gene>
<sequence length="75" mass="8797">MVVLLSCRAIGNGGRLECDRTTWIRYNRAVRREREARRMMPRPLKETILPLDSEEMQATGGERMSMWSRRICELG</sequence>
<protein>
    <submittedName>
        <fullName evidence="1">Uncharacterized protein</fullName>
    </submittedName>
</protein>
<proteinExistence type="predicted"/>
<name>A0AAV2FVD9_9ROSI</name>
<keyword evidence="2" id="KW-1185">Reference proteome</keyword>